<dbReference type="InterPro" id="IPR020901">
    <property type="entry name" value="Prtase_inh_Kunz-CS"/>
</dbReference>
<evidence type="ECO:0000313" key="9">
    <source>
        <dbReference type="Proteomes" id="UP000311919"/>
    </source>
</evidence>
<dbReference type="FunFam" id="4.10.410.10:FF:000011">
    <property type="entry name" value="Tissue factor pathway inhibitor"/>
    <property type="match status" value="1"/>
</dbReference>
<evidence type="ECO:0000256" key="2">
    <source>
        <dbReference type="ARBA" id="ARBA00022525"/>
    </source>
</evidence>
<dbReference type="STRING" id="6182.A0A4Z2D1W1"/>
<accession>A0A4Z2D1W1</accession>
<dbReference type="Pfam" id="PF00014">
    <property type="entry name" value="Kunitz_BPTI"/>
    <property type="match status" value="1"/>
</dbReference>
<sequence>MSKENIKSFFVSYEFWIFILPIVLIVLLVVILSICFTTVYDTSDSSDNNHNNDHKVPGGSQVISTKTNETINKICLEPIESGSCRASIQMYAFNVDQWRCISFIYGGCDGNSNRFASVEECEATCY</sequence>
<comment type="subcellular location">
    <subcellularLocation>
        <location evidence="1">Secreted</location>
    </subcellularLocation>
</comment>
<keyword evidence="4" id="KW-0722">Serine protease inhibitor</keyword>
<dbReference type="GO" id="GO:0004867">
    <property type="term" value="F:serine-type endopeptidase inhibitor activity"/>
    <property type="evidence" value="ECO:0007669"/>
    <property type="project" value="UniProtKB-KW"/>
</dbReference>
<dbReference type="Gene3D" id="4.10.410.10">
    <property type="entry name" value="Pancreatic trypsin inhibitor Kunitz domain"/>
    <property type="match status" value="1"/>
</dbReference>
<evidence type="ECO:0000256" key="5">
    <source>
        <dbReference type="ARBA" id="ARBA00023157"/>
    </source>
</evidence>
<dbReference type="InterPro" id="IPR036880">
    <property type="entry name" value="Kunitz_BPTI_sf"/>
</dbReference>
<keyword evidence="6" id="KW-0472">Membrane</keyword>
<dbReference type="AlphaFoldDB" id="A0A4Z2D1W1"/>
<feature type="transmembrane region" description="Helical" evidence="6">
    <location>
        <begin position="15"/>
        <end position="40"/>
    </location>
</feature>
<reference evidence="8 9" key="1">
    <citation type="submission" date="2019-03" db="EMBL/GenBank/DDBJ databases">
        <title>An improved genome assembly of the fluke Schistosoma japonicum.</title>
        <authorList>
            <person name="Hu W."/>
            <person name="Luo F."/>
            <person name="Yin M."/>
            <person name="Mo X."/>
            <person name="Sun C."/>
            <person name="Wu Q."/>
            <person name="Zhu B."/>
            <person name="Xiang M."/>
            <person name="Wang J."/>
            <person name="Wang Y."/>
            <person name="Zhang T."/>
            <person name="Xu B."/>
            <person name="Zheng H."/>
            <person name="Feng Z."/>
        </authorList>
    </citation>
    <scope>NUCLEOTIDE SEQUENCE [LARGE SCALE GENOMIC DNA]</scope>
    <source>
        <strain evidence="8">HuSjv2</strain>
        <tissue evidence="8">Worms</tissue>
    </source>
</reference>
<keyword evidence="2" id="KW-0964">Secreted</keyword>
<dbReference type="PRINTS" id="PR00759">
    <property type="entry name" value="BASICPTASE"/>
</dbReference>
<evidence type="ECO:0000256" key="1">
    <source>
        <dbReference type="ARBA" id="ARBA00004613"/>
    </source>
</evidence>
<dbReference type="CDD" id="cd00109">
    <property type="entry name" value="Kunitz-type"/>
    <property type="match status" value="1"/>
</dbReference>
<evidence type="ECO:0000256" key="6">
    <source>
        <dbReference type="SAM" id="Phobius"/>
    </source>
</evidence>
<dbReference type="InterPro" id="IPR050098">
    <property type="entry name" value="TFPI/VKTCI-like"/>
</dbReference>
<keyword evidence="6" id="KW-1133">Transmembrane helix</keyword>
<dbReference type="OrthoDB" id="4473401at2759"/>
<dbReference type="PROSITE" id="PS50279">
    <property type="entry name" value="BPTI_KUNITZ_2"/>
    <property type="match status" value="1"/>
</dbReference>
<keyword evidence="6" id="KW-0812">Transmembrane</keyword>
<dbReference type="PROSITE" id="PS00280">
    <property type="entry name" value="BPTI_KUNITZ_1"/>
    <property type="match status" value="1"/>
</dbReference>
<protein>
    <submittedName>
        <fullName evidence="8">Kunitz-type serine protease inhibitor stephenin-2</fullName>
    </submittedName>
</protein>
<comment type="caution">
    <text evidence="8">The sequence shown here is derived from an EMBL/GenBank/DDBJ whole genome shotgun (WGS) entry which is preliminary data.</text>
</comment>
<name>A0A4Z2D1W1_SCHJA</name>
<organism evidence="8 9">
    <name type="scientific">Schistosoma japonicum</name>
    <name type="common">Blood fluke</name>
    <dbReference type="NCBI Taxonomy" id="6182"/>
    <lineage>
        <taxon>Eukaryota</taxon>
        <taxon>Metazoa</taxon>
        <taxon>Spiralia</taxon>
        <taxon>Lophotrochozoa</taxon>
        <taxon>Platyhelminthes</taxon>
        <taxon>Trematoda</taxon>
        <taxon>Digenea</taxon>
        <taxon>Strigeidida</taxon>
        <taxon>Schistosomatoidea</taxon>
        <taxon>Schistosomatidae</taxon>
        <taxon>Schistosoma</taxon>
    </lineage>
</organism>
<keyword evidence="5" id="KW-1015">Disulfide bond</keyword>
<gene>
    <name evidence="8" type="ORF">EWB00_005410</name>
</gene>
<dbReference type="Proteomes" id="UP000311919">
    <property type="component" value="Unassembled WGS sequence"/>
</dbReference>
<proteinExistence type="predicted"/>
<dbReference type="PANTHER" id="PTHR10083">
    <property type="entry name" value="KUNITZ-TYPE PROTEASE INHIBITOR-RELATED"/>
    <property type="match status" value="1"/>
</dbReference>
<evidence type="ECO:0000313" key="8">
    <source>
        <dbReference type="EMBL" id="TNN10464.1"/>
    </source>
</evidence>
<evidence type="ECO:0000256" key="3">
    <source>
        <dbReference type="ARBA" id="ARBA00022690"/>
    </source>
</evidence>
<dbReference type="EMBL" id="SKCS01000359">
    <property type="protein sequence ID" value="TNN10464.1"/>
    <property type="molecule type" value="Genomic_DNA"/>
</dbReference>
<dbReference type="GO" id="GO:0005615">
    <property type="term" value="C:extracellular space"/>
    <property type="evidence" value="ECO:0007669"/>
    <property type="project" value="TreeGrafter"/>
</dbReference>
<keyword evidence="9" id="KW-1185">Reference proteome</keyword>
<dbReference type="SMART" id="SM00131">
    <property type="entry name" value="KU"/>
    <property type="match status" value="1"/>
</dbReference>
<keyword evidence="3" id="KW-0646">Protease inhibitor</keyword>
<dbReference type="PANTHER" id="PTHR10083:SF374">
    <property type="entry name" value="BPTI_KUNITZ INHIBITOR DOMAIN-CONTAINING PROTEIN"/>
    <property type="match status" value="1"/>
</dbReference>
<dbReference type="InterPro" id="IPR002223">
    <property type="entry name" value="Kunitz_BPTI"/>
</dbReference>
<evidence type="ECO:0000256" key="4">
    <source>
        <dbReference type="ARBA" id="ARBA00022900"/>
    </source>
</evidence>
<feature type="domain" description="BPTI/Kunitz inhibitor" evidence="7">
    <location>
        <begin position="75"/>
        <end position="125"/>
    </location>
</feature>
<dbReference type="SUPFAM" id="SSF57362">
    <property type="entry name" value="BPTI-like"/>
    <property type="match status" value="1"/>
</dbReference>
<evidence type="ECO:0000259" key="7">
    <source>
        <dbReference type="PROSITE" id="PS50279"/>
    </source>
</evidence>